<dbReference type="eggNOG" id="KOG0156">
    <property type="taxonomic scope" value="Eukaryota"/>
</dbReference>
<comment type="cofactor">
    <cofactor evidence="7">
        <name>heme</name>
        <dbReference type="ChEBI" id="CHEBI:30413"/>
    </cofactor>
</comment>
<dbReference type="GO" id="GO:0016705">
    <property type="term" value="F:oxidoreductase activity, acting on paired donors, with incorporation or reduction of molecular oxygen"/>
    <property type="evidence" value="ECO:0007669"/>
    <property type="project" value="InterPro"/>
</dbReference>
<evidence type="ECO:0000256" key="7">
    <source>
        <dbReference type="PIRSR" id="PIRSR602401-1"/>
    </source>
</evidence>
<evidence type="ECO:0000313" key="11">
    <source>
        <dbReference type="Proteomes" id="UP000030645"/>
    </source>
</evidence>
<dbReference type="InterPro" id="IPR001128">
    <property type="entry name" value="Cyt_P450"/>
</dbReference>
<dbReference type="Proteomes" id="UP000030645">
    <property type="component" value="Unassembled WGS sequence"/>
</dbReference>
<dbReference type="GO" id="GO:0020037">
    <property type="term" value="F:heme binding"/>
    <property type="evidence" value="ECO:0007669"/>
    <property type="project" value="InterPro"/>
</dbReference>
<dbReference type="Pfam" id="PF00067">
    <property type="entry name" value="p450"/>
    <property type="match status" value="1"/>
</dbReference>
<evidence type="ECO:0000256" key="8">
    <source>
        <dbReference type="RuleBase" id="RU000461"/>
    </source>
</evidence>
<reference evidence="11" key="1">
    <citation type="submission" date="2013-01" db="EMBL/GenBank/DDBJ databases">
        <title>Draft Genome Sequence of a Mulberry Tree, Morus notabilis C.K. Schneid.</title>
        <authorList>
            <person name="He N."/>
            <person name="Zhao S."/>
        </authorList>
    </citation>
    <scope>NUCLEOTIDE SEQUENCE</scope>
</reference>
<feature type="signal peptide" evidence="9">
    <location>
        <begin position="1"/>
        <end position="18"/>
    </location>
</feature>
<dbReference type="PRINTS" id="PR00385">
    <property type="entry name" value="P450"/>
</dbReference>
<dbReference type="Gene3D" id="1.10.630.10">
    <property type="entry name" value="Cytochrome P450"/>
    <property type="match status" value="1"/>
</dbReference>
<evidence type="ECO:0000256" key="2">
    <source>
        <dbReference type="ARBA" id="ARBA00022617"/>
    </source>
</evidence>
<dbReference type="InterPro" id="IPR017972">
    <property type="entry name" value="Cyt_P450_CS"/>
</dbReference>
<dbReference type="PRINTS" id="PR00463">
    <property type="entry name" value="EP450I"/>
</dbReference>
<dbReference type="SUPFAM" id="SSF48264">
    <property type="entry name" value="Cytochrome P450"/>
    <property type="match status" value="1"/>
</dbReference>
<name>W9RRB3_9ROSA</name>
<keyword evidence="5 7" id="KW-0408">Iron</keyword>
<dbReference type="GO" id="GO:0004497">
    <property type="term" value="F:monooxygenase activity"/>
    <property type="evidence" value="ECO:0007669"/>
    <property type="project" value="UniProtKB-KW"/>
</dbReference>
<evidence type="ECO:0000256" key="1">
    <source>
        <dbReference type="ARBA" id="ARBA00010617"/>
    </source>
</evidence>
<proteinExistence type="inferred from homology"/>
<keyword evidence="11" id="KW-1185">Reference proteome</keyword>
<keyword evidence="9" id="KW-0732">Signal</keyword>
<dbReference type="PANTHER" id="PTHR47947:SF24">
    <property type="entry name" value="ISOFLAVONE 2'-HYDROXYLASE-LIKE"/>
    <property type="match status" value="1"/>
</dbReference>
<organism evidence="10 11">
    <name type="scientific">Morus notabilis</name>
    <dbReference type="NCBI Taxonomy" id="981085"/>
    <lineage>
        <taxon>Eukaryota</taxon>
        <taxon>Viridiplantae</taxon>
        <taxon>Streptophyta</taxon>
        <taxon>Embryophyta</taxon>
        <taxon>Tracheophyta</taxon>
        <taxon>Spermatophyta</taxon>
        <taxon>Magnoliopsida</taxon>
        <taxon>eudicotyledons</taxon>
        <taxon>Gunneridae</taxon>
        <taxon>Pentapetalae</taxon>
        <taxon>rosids</taxon>
        <taxon>fabids</taxon>
        <taxon>Rosales</taxon>
        <taxon>Moraceae</taxon>
        <taxon>Moreae</taxon>
        <taxon>Morus</taxon>
    </lineage>
</organism>
<keyword evidence="4 8" id="KW-0560">Oxidoreductase</keyword>
<feature type="binding site" description="axial binding residue" evidence="7">
    <location>
        <position position="428"/>
    </location>
    <ligand>
        <name>heme</name>
        <dbReference type="ChEBI" id="CHEBI:30413"/>
    </ligand>
    <ligandPart>
        <name>Fe</name>
        <dbReference type="ChEBI" id="CHEBI:18248"/>
    </ligandPart>
</feature>
<feature type="chain" id="PRO_5004928562" evidence="9">
    <location>
        <begin position="19"/>
        <end position="500"/>
    </location>
</feature>
<evidence type="ECO:0000256" key="5">
    <source>
        <dbReference type="ARBA" id="ARBA00023004"/>
    </source>
</evidence>
<evidence type="ECO:0000256" key="4">
    <source>
        <dbReference type="ARBA" id="ARBA00023002"/>
    </source>
</evidence>
<evidence type="ECO:0000256" key="3">
    <source>
        <dbReference type="ARBA" id="ARBA00022723"/>
    </source>
</evidence>
<dbReference type="STRING" id="981085.W9RRB3"/>
<comment type="similarity">
    <text evidence="1 8">Belongs to the cytochrome P450 family.</text>
</comment>
<gene>
    <name evidence="10" type="ORF">L484_010251</name>
</gene>
<dbReference type="InterPro" id="IPR002401">
    <property type="entry name" value="Cyt_P450_E_grp-I"/>
</dbReference>
<keyword evidence="6 8" id="KW-0503">Monooxygenase</keyword>
<dbReference type="InterPro" id="IPR050651">
    <property type="entry name" value="Plant_Cytochrome_P450_Monoox"/>
</dbReference>
<dbReference type="InterPro" id="IPR036396">
    <property type="entry name" value="Cyt_P450_sf"/>
</dbReference>
<keyword evidence="3 7" id="KW-0479">Metal-binding</keyword>
<accession>W9RRB3</accession>
<evidence type="ECO:0000313" key="10">
    <source>
        <dbReference type="EMBL" id="EXC04827.1"/>
    </source>
</evidence>
<dbReference type="AlphaFoldDB" id="W9RRB3"/>
<sequence length="500" mass="57378">MTFLFFYLPIFLVLHLLTRKILHRIQNLPPSPLLCLPIIGHLYLLKRPLHRTLSRISRRYGPVFFLQLGSRPAVVVSSPSAADQCLAKNDIVFANRPNLMMGRIMAYNYTSLAWASYGDHWRNLRRISSLELLSTHRLQTLSAIRRDEVRSLIHRLITISKRRSDVDDRFVNLREGFVELTQNSMMRMIAGKRYYGDSTEDLEEAARFREIQTETIRVSSQSNLGDYLPIIRWVGGHKRLENDMEEVQRKRDGFMQYLIEEHRRKMEAEIYCRLPSKEGIRKTLIEVLLVAGTDTSVNAMEWAFSLVLNHQEVLNKAQAEIDRHVGTDRLVDESDLPKLRYLQSIITETLRIYPPVPSLIPHESSDDCEVAGFHVPRGTTLFVNAWAIQNDPSVWVDPKSFRPERFDVVIGPKDGLRWMPFGSGRRGCPGEGLAMRMIGLTLGSLIQCFDWERPSKELIDMTEGVGITMPKATPLTAKCRPRPNMLKLLSEQIGSINVVT</sequence>
<evidence type="ECO:0000256" key="9">
    <source>
        <dbReference type="SAM" id="SignalP"/>
    </source>
</evidence>
<evidence type="ECO:0000256" key="6">
    <source>
        <dbReference type="ARBA" id="ARBA00023033"/>
    </source>
</evidence>
<dbReference type="GO" id="GO:0005506">
    <property type="term" value="F:iron ion binding"/>
    <property type="evidence" value="ECO:0007669"/>
    <property type="project" value="InterPro"/>
</dbReference>
<keyword evidence="2 7" id="KW-0349">Heme</keyword>
<dbReference type="CDD" id="cd20653">
    <property type="entry name" value="CYP81"/>
    <property type="match status" value="1"/>
</dbReference>
<dbReference type="PANTHER" id="PTHR47947">
    <property type="entry name" value="CYTOCHROME P450 82C3-RELATED"/>
    <property type="match status" value="1"/>
</dbReference>
<dbReference type="EMBL" id="KE345511">
    <property type="protein sequence ID" value="EXC04827.1"/>
    <property type="molecule type" value="Genomic_DNA"/>
</dbReference>
<dbReference type="PROSITE" id="PS00086">
    <property type="entry name" value="CYTOCHROME_P450"/>
    <property type="match status" value="1"/>
</dbReference>
<protein>
    <submittedName>
        <fullName evidence="10">Isoflavone 2'-hydroxylase</fullName>
    </submittedName>
</protein>
<dbReference type="FunFam" id="1.10.630.10:FF:000026">
    <property type="entry name" value="Cytochrome P450 82C4"/>
    <property type="match status" value="1"/>
</dbReference>